<reference evidence="6" key="1">
    <citation type="submission" date="2017-09" db="EMBL/GenBank/DDBJ databases">
        <title>Contemporary evolution of a Lepidopteran species, Heliothis virescens, in response to modern agricultural practices.</title>
        <authorList>
            <person name="Fritz M.L."/>
            <person name="Deyonke A.M."/>
            <person name="Papanicolaou A."/>
            <person name="Micinski S."/>
            <person name="Westbrook J."/>
            <person name="Gould F."/>
        </authorList>
    </citation>
    <scope>NUCLEOTIDE SEQUENCE [LARGE SCALE GENOMIC DNA]</scope>
    <source>
        <strain evidence="6">HvINT-</strain>
        <tissue evidence="6">Whole body</tissue>
    </source>
</reference>
<dbReference type="GO" id="GO:0005085">
    <property type="term" value="F:guanyl-nucleotide exchange factor activity"/>
    <property type="evidence" value="ECO:0007669"/>
    <property type="project" value="UniProtKB-KW"/>
</dbReference>
<dbReference type="PROSITE" id="PS50211">
    <property type="entry name" value="DENN"/>
    <property type="match status" value="2"/>
</dbReference>
<dbReference type="InterPro" id="IPR037516">
    <property type="entry name" value="Tripartite_DENN"/>
</dbReference>
<dbReference type="Gene3D" id="1.25.40.10">
    <property type="entry name" value="Tetratricopeptide repeat domain"/>
    <property type="match status" value="1"/>
</dbReference>
<gene>
    <name evidence="6" type="ORF">B5V51_3863</name>
</gene>
<dbReference type="Pfam" id="PF03455">
    <property type="entry name" value="dDENN"/>
    <property type="match status" value="2"/>
</dbReference>
<dbReference type="InterPro" id="IPR002885">
    <property type="entry name" value="PPR_rpt"/>
</dbReference>
<evidence type="ECO:0000256" key="1">
    <source>
        <dbReference type="ARBA" id="ARBA00022658"/>
    </source>
</evidence>
<dbReference type="PANTHER" id="PTHR12296">
    <property type="entry name" value="DENN DOMAIN-CONTAINING PROTEIN 4"/>
    <property type="match status" value="1"/>
</dbReference>
<feature type="compositionally biased region" description="Polar residues" evidence="3">
    <location>
        <begin position="1287"/>
        <end position="1298"/>
    </location>
</feature>
<dbReference type="InterPro" id="IPR051696">
    <property type="entry name" value="DENN_Domain_GEFs"/>
</dbReference>
<dbReference type="InterPro" id="IPR001194">
    <property type="entry name" value="cDENN_dom"/>
</dbReference>
<feature type="region of interest" description="Disordered" evidence="3">
    <location>
        <begin position="1287"/>
        <end position="1402"/>
    </location>
</feature>
<dbReference type="PANTHER" id="PTHR12296:SF30">
    <property type="entry name" value="DENN DOMAIN-CONTAINING PROTEIN CRAG"/>
    <property type="match status" value="1"/>
</dbReference>
<sequence length="1870" mass="208286">MDERKVADYFVIAGLPEKPELLDDSDSGHLKGYSTKPPITDIGVIFPGLEETVPDGYEVLETTPTGLPADLNHGSMRSPECYLCIRRGRNRPPLVDIGVMYDGKERLMADAEMVLVSAGGRLANVNNSTAKTFITYRRAHSGAPCNALVVVDVCVIVASKGECPPHAFCMIPKNLNKGLMGSDVFLCYKKSMNRPPLIAYKPDVLFRYPTIERRNLFFPTSVPLFCLPMGATLELWPNNAAMPKPVFSTFVLTVADATYKVYGSAVTFYEKYPHSKLTETQMELLGWREGISQTTHSVYAIKCICLLSRWPFSDTFERWLLYILEMSWSKEPLNIPIERYITHLLEEVPFPEPRILLQLSPTNQHDRVIVTRRDDQPLVRSGASFRQLLLNLGPDNCLLVLALAITEQKVLIHSLRPDTLTAVSEAVSSLLFPFKWQCPYIPLCPLGLAEVLHAPLPYLIGVDSRFFDLYEPPPDVTCVDLDTNNITICESQRHISLKLLPKRQARALRQTLDLLYGNIRPASPVHHASEAKYNGEPTTSLDRDFQKRKKEQALELKIQEAFLRFMAVTLQGYRNYLIPITKAPTVGTTDPHALFHMDAFLRSRDKTHQRFYGLMMRTQMFTRFIEERSFVYEPDQGLTFFDECIERVAAGDEQLLGMDTSNASERTAFVLPPDPPDPGLAEVLHAPLPYLIGVDSRFFDLYEPPPDVTCVDLDTNNITICESQRHISLKLLPKRQARALRQTLDLLYGNIRPASPVHHASEAKYNGEPTTSLDRDFQKRKKEQALELKIQEAFLRFMAVTLQGYRNYLIPITKAPTVGTTDPHALFHMDAFLRSRDKTHQRFYGLMMRTQMFTRFIEERSFVYEPDQGLTFFDECIERVAAGDEQLLGMDTSNASERTAFVLPPDPPDPEATYNYERFELDEKVMQWCGGRARAAALHALPPAALHSAESLNDAEPMARRTKHEIAAAQRLARKASLSAEAWAKCLLGACYSLYFLALPCRMGLCRGREHATLRAAYELLERATKLKVPCDEVCYRVMMQLCGNHSLPVLAVQLLFLMKRAGLQPNALTYGYYNRCVLEATWPQDMPSGAQLLWNKLRIAVVGAALFRKAGAQRAGRNTLNMTSAGSSSTLPRVRSAAAVGEGGELAGLANMAACEPAHSRTSLDSACERDAEARSNAFEALVRRGNIVRDAHSRTHAHAMSAAAGILISGIPSNPDLSEASRPRSNSLNNEDSSTPIPIPEKRQTIHVSPDSPSDLRILTRSESFAGDAQIVQQIQRLAFPNVVTPNTKSRCSRTLSFPEEPEKEAAATDAADVKTSPLKVSARTPVLSDDPLGALSQPDVPHEPATRTEPIDEPTLPKHELSVSPKLFHRRSNSFQDDPPQDNAGKLHRSETAPAGTVSSSLVSLGNTLKISFGRYSPARLSLRKENMKLGKAMIENYFSPTSIAGKRSNELLQSGLSSLKSAATSMAKKFDEMKEVISANSTPVKGAFGNATSALNSLMGEEDSTDGSSEMNPDEWVGGIGFRRASSDAELACSMERGSLATLVSHLPDNLYPVTNDQSTSENSSVVVHLSSCSQCHQCLAFLYDEDIMAGWAADDSNLNTRCIACGRHTVPLLNVQILRSDQKQETLSVPYLNPLVLRKEFESILGREGDSCLAESSFVESHPIVYWNLVWFLERANIENHLPDLLCPDFQARYLSTDMLHEPEKTGGCRVICTWELPRSSNSDGSEAGAALHAAWRGRRRLHQRSRALQALLLTEDDQHAGHTVALAVLNGLLSNDLSDALQKLATWRENTSNNKRYHSFYRDILFLAMAALGDHNIDLIALQREYTRALDQLGGEARPQDLPPSPTAVCCRHYFKRLRLLAEE</sequence>
<dbReference type="InterPro" id="IPR011990">
    <property type="entry name" value="TPR-like_helical_dom_sf"/>
</dbReference>
<dbReference type="Gene3D" id="2.100.10.50">
    <property type="match status" value="1"/>
</dbReference>
<accession>A0A2A4JE38</accession>
<feature type="compositionally biased region" description="Polar residues" evidence="3">
    <location>
        <begin position="1225"/>
        <end position="1238"/>
    </location>
</feature>
<keyword evidence="1" id="KW-0344">Guanine-nucleotide releasing factor</keyword>
<protein>
    <recommendedName>
        <fullName evidence="7">UDENN domain-containing protein</fullName>
    </recommendedName>
</protein>
<dbReference type="InterPro" id="IPR043153">
    <property type="entry name" value="DENN_C"/>
</dbReference>
<dbReference type="PROSITE" id="PS51498">
    <property type="entry name" value="MABP"/>
    <property type="match status" value="1"/>
</dbReference>
<dbReference type="InterPro" id="IPR005112">
    <property type="entry name" value="dDENN_dom"/>
</dbReference>
<dbReference type="STRING" id="7102.A0A2A4JE38"/>
<feature type="region of interest" description="Disordered" evidence="3">
    <location>
        <begin position="1216"/>
        <end position="1257"/>
    </location>
</feature>
<evidence type="ECO:0000256" key="3">
    <source>
        <dbReference type="SAM" id="MobiDB-lite"/>
    </source>
</evidence>
<dbReference type="EMBL" id="NWSH01001922">
    <property type="protein sequence ID" value="PCG69663.1"/>
    <property type="molecule type" value="Genomic_DNA"/>
</dbReference>
<feature type="domain" description="UDENN" evidence="4">
    <location>
        <begin position="184"/>
        <end position="637"/>
    </location>
</feature>
<evidence type="ECO:0008006" key="7">
    <source>
        <dbReference type="Google" id="ProtNLM"/>
    </source>
</evidence>
<dbReference type="InterPro" id="IPR023341">
    <property type="entry name" value="MABP"/>
</dbReference>
<feature type="domain" description="UDENN" evidence="4">
    <location>
        <begin position="670"/>
        <end position="869"/>
    </location>
</feature>
<name>A0A2A4JE38_HELVI</name>
<feature type="repeat" description="PPR" evidence="2">
    <location>
        <begin position="1032"/>
        <end position="1066"/>
    </location>
</feature>
<evidence type="ECO:0000313" key="6">
    <source>
        <dbReference type="EMBL" id="PCG69663.1"/>
    </source>
</evidence>
<organism evidence="6">
    <name type="scientific">Heliothis virescens</name>
    <name type="common">Tobacco budworm moth</name>
    <dbReference type="NCBI Taxonomy" id="7102"/>
    <lineage>
        <taxon>Eukaryota</taxon>
        <taxon>Metazoa</taxon>
        <taxon>Ecdysozoa</taxon>
        <taxon>Arthropoda</taxon>
        <taxon>Hexapoda</taxon>
        <taxon>Insecta</taxon>
        <taxon>Pterygota</taxon>
        <taxon>Neoptera</taxon>
        <taxon>Endopterygota</taxon>
        <taxon>Lepidoptera</taxon>
        <taxon>Glossata</taxon>
        <taxon>Ditrysia</taxon>
        <taxon>Noctuoidea</taxon>
        <taxon>Noctuidae</taxon>
        <taxon>Heliothinae</taxon>
        <taxon>Heliothis</taxon>
    </lineage>
</organism>
<proteinExistence type="predicted"/>
<evidence type="ECO:0000259" key="4">
    <source>
        <dbReference type="PROSITE" id="PS50211"/>
    </source>
</evidence>
<dbReference type="InterPro" id="IPR005113">
    <property type="entry name" value="uDENN_dom"/>
</dbReference>
<dbReference type="Pfam" id="PF03456">
    <property type="entry name" value="uDENN"/>
    <property type="match status" value="1"/>
</dbReference>
<dbReference type="PROSITE" id="PS51375">
    <property type="entry name" value="PPR"/>
    <property type="match status" value="1"/>
</dbReference>
<dbReference type="GO" id="GO:0032483">
    <property type="term" value="P:regulation of Rab protein signal transduction"/>
    <property type="evidence" value="ECO:0007669"/>
    <property type="project" value="TreeGrafter"/>
</dbReference>
<dbReference type="Gene3D" id="3.40.50.11500">
    <property type="match status" value="2"/>
</dbReference>
<feature type="domain" description="MABP" evidence="5">
    <location>
        <begin position="36"/>
        <end position="192"/>
    </location>
</feature>
<comment type="caution">
    <text evidence="6">The sequence shown here is derived from an EMBL/GenBank/DDBJ whole genome shotgun (WGS) entry which is preliminary data.</text>
</comment>
<feature type="compositionally biased region" description="Basic and acidic residues" evidence="3">
    <location>
        <begin position="1343"/>
        <end position="1364"/>
    </location>
</feature>
<dbReference type="Pfam" id="PF02141">
    <property type="entry name" value="DENN"/>
    <property type="match status" value="2"/>
</dbReference>
<evidence type="ECO:0000256" key="2">
    <source>
        <dbReference type="PROSITE-ProRule" id="PRU00708"/>
    </source>
</evidence>
<dbReference type="SMART" id="SM00799">
    <property type="entry name" value="DENN"/>
    <property type="match status" value="1"/>
</dbReference>
<dbReference type="SMART" id="SM00800">
    <property type="entry name" value="uDENN"/>
    <property type="match status" value="1"/>
</dbReference>
<dbReference type="SMART" id="SM00801">
    <property type="entry name" value="dDENN"/>
    <property type="match status" value="2"/>
</dbReference>
<evidence type="ECO:0000259" key="5">
    <source>
        <dbReference type="PROSITE" id="PS51498"/>
    </source>
</evidence>
<dbReference type="GO" id="GO:0031410">
    <property type="term" value="C:cytoplasmic vesicle"/>
    <property type="evidence" value="ECO:0007669"/>
    <property type="project" value="TreeGrafter"/>
</dbReference>